<dbReference type="EMBL" id="JABXWP010000028">
    <property type="protein sequence ID" value="NVO89460.1"/>
    <property type="molecule type" value="Genomic_DNA"/>
</dbReference>
<feature type="domain" description="HNH nuclease" evidence="1">
    <location>
        <begin position="67"/>
        <end position="115"/>
    </location>
</feature>
<dbReference type="InterPro" id="IPR003615">
    <property type="entry name" value="HNH_nuc"/>
</dbReference>
<dbReference type="Proteomes" id="UP000542889">
    <property type="component" value="Unassembled WGS sequence"/>
</dbReference>
<name>A0A7Y7QIJ9_LACRH</name>
<keyword evidence="2" id="KW-0378">Hydrolase</keyword>
<dbReference type="Pfam" id="PF13392">
    <property type="entry name" value="HNH_3"/>
    <property type="match status" value="1"/>
</dbReference>
<evidence type="ECO:0000259" key="1">
    <source>
        <dbReference type="SMART" id="SM00507"/>
    </source>
</evidence>
<dbReference type="AlphaFoldDB" id="A0A7Y7QIJ9"/>
<dbReference type="Gene3D" id="3.90.75.20">
    <property type="match status" value="1"/>
</dbReference>
<dbReference type="InterPro" id="IPR044925">
    <property type="entry name" value="His-Me_finger_sf"/>
</dbReference>
<dbReference type="GO" id="GO:0016788">
    <property type="term" value="F:hydrolase activity, acting on ester bonds"/>
    <property type="evidence" value="ECO:0007669"/>
    <property type="project" value="InterPro"/>
</dbReference>
<keyword evidence="2" id="KW-0540">Nuclease</keyword>
<evidence type="ECO:0000313" key="2">
    <source>
        <dbReference type="EMBL" id="NVO89460.1"/>
    </source>
</evidence>
<accession>A0A7Y7QIJ9</accession>
<comment type="caution">
    <text evidence="2">The sequence shown here is derived from an EMBL/GenBank/DDBJ whole genome shotgun (WGS) entry which is preliminary data.</text>
</comment>
<dbReference type="Pfam" id="PF07463">
    <property type="entry name" value="NUMOD4"/>
    <property type="match status" value="1"/>
</dbReference>
<sequence>MENWKDIPSYEHLYQVSDRGQIRTVPGKTTVTVRNGNPYERQWQGRTVKQKTDKGGYKRVTLWKSRAGKQFLVHRLVCLAFHPNPDNLPDVNHIDGNPSNNDAENLEWITPRGNLMHAYEHRLNKAAMPIVLRDPPTGQIRYFYSRSEACRFLGRCPEYIGDALERGDTEVDGYELFTIPAK</sequence>
<dbReference type="SMART" id="SM00507">
    <property type="entry name" value="HNHc"/>
    <property type="match status" value="1"/>
</dbReference>
<dbReference type="GO" id="GO:0004519">
    <property type="term" value="F:endonuclease activity"/>
    <property type="evidence" value="ECO:0007669"/>
    <property type="project" value="UniProtKB-KW"/>
</dbReference>
<dbReference type="RefSeq" id="WP_176818663.1">
    <property type="nucleotide sequence ID" value="NZ_JABXWP010000028.1"/>
</dbReference>
<protein>
    <submittedName>
        <fullName evidence="2">HNH endonuclease</fullName>
    </submittedName>
</protein>
<evidence type="ECO:0000313" key="3">
    <source>
        <dbReference type="Proteomes" id="UP000542889"/>
    </source>
</evidence>
<keyword evidence="2" id="KW-0255">Endonuclease</keyword>
<gene>
    <name evidence="2" type="ORF">HWN39_13370</name>
</gene>
<dbReference type="SUPFAM" id="SSF54060">
    <property type="entry name" value="His-Me finger endonucleases"/>
    <property type="match status" value="1"/>
</dbReference>
<dbReference type="InterPro" id="IPR010902">
    <property type="entry name" value="NUMOD4"/>
</dbReference>
<proteinExistence type="predicted"/>
<organism evidence="2 3">
    <name type="scientific">Lacticaseibacillus rhamnosus</name>
    <name type="common">Lactobacillus rhamnosus</name>
    <dbReference type="NCBI Taxonomy" id="47715"/>
    <lineage>
        <taxon>Bacteria</taxon>
        <taxon>Bacillati</taxon>
        <taxon>Bacillota</taxon>
        <taxon>Bacilli</taxon>
        <taxon>Lactobacillales</taxon>
        <taxon>Lactobacillaceae</taxon>
        <taxon>Lacticaseibacillus</taxon>
    </lineage>
</organism>
<reference evidence="2 3" key="1">
    <citation type="submission" date="2020-06" db="EMBL/GenBank/DDBJ databases">
        <title>Lactobacillus rhamnosus QC,genome.</title>
        <authorList>
            <person name="Yi H."/>
            <person name="Jin M."/>
        </authorList>
    </citation>
    <scope>NUCLEOTIDE SEQUENCE [LARGE SCALE GENOMIC DNA]</scope>
    <source>
        <strain evidence="2 3">QC</strain>
    </source>
</reference>